<sequence length="156" mass="18104">MKKVEEYIQEWLRHRLVLQDLVALIPDEHIGFKPWENAMPMGTLITHIVTSTDMFVKTVKNGMFTPPAKINPCETMEEIGNVVRQLTEETRENLNSINDEQLEKEIEFNGFIGTGRLWLASAKDHEIHHKGQLFTYARMVGVENLPFMMKQPPKKQ</sequence>
<dbReference type="RefSeq" id="WP_160038041.1">
    <property type="nucleotide sequence ID" value="NZ_BORQ01000001.1"/>
</dbReference>
<evidence type="ECO:0000313" key="4">
    <source>
        <dbReference type="EMBL" id="GIO29442.1"/>
    </source>
</evidence>
<comment type="similarity">
    <text evidence="1">Belongs to the DinB family.</text>
</comment>
<evidence type="ECO:0000256" key="3">
    <source>
        <dbReference type="PIRSR" id="PIRSR607837-1"/>
    </source>
</evidence>
<feature type="binding site" evidence="3">
    <location>
        <position position="125"/>
    </location>
    <ligand>
        <name>a divalent metal cation</name>
        <dbReference type="ChEBI" id="CHEBI:60240"/>
    </ligand>
</feature>
<evidence type="ECO:0008006" key="6">
    <source>
        <dbReference type="Google" id="ProtNLM"/>
    </source>
</evidence>
<evidence type="ECO:0000256" key="1">
    <source>
        <dbReference type="ARBA" id="ARBA00008635"/>
    </source>
</evidence>
<comment type="caution">
    <text evidence="4">The sequence shown here is derived from an EMBL/GenBank/DDBJ whole genome shotgun (WGS) entry which is preliminary data.</text>
</comment>
<dbReference type="InterPro" id="IPR034660">
    <property type="entry name" value="DinB/YfiT-like"/>
</dbReference>
<keyword evidence="5" id="KW-1185">Reference proteome</keyword>
<gene>
    <name evidence="4" type="primary">yjoA</name>
    <name evidence="4" type="ORF">J2TS6_05830</name>
</gene>
<name>A0A920CAG9_9BACL</name>
<evidence type="ECO:0000313" key="5">
    <source>
        <dbReference type="Proteomes" id="UP000679779"/>
    </source>
</evidence>
<organism evidence="4 5">
    <name type="scientific">Paenibacillus albilobatus</name>
    <dbReference type="NCBI Taxonomy" id="2716884"/>
    <lineage>
        <taxon>Bacteria</taxon>
        <taxon>Bacillati</taxon>
        <taxon>Bacillota</taxon>
        <taxon>Bacilli</taxon>
        <taxon>Bacillales</taxon>
        <taxon>Paenibacillaceae</taxon>
        <taxon>Paenibacillus</taxon>
    </lineage>
</organism>
<dbReference type="GO" id="GO:0046872">
    <property type="term" value="F:metal ion binding"/>
    <property type="evidence" value="ECO:0007669"/>
    <property type="project" value="UniProtKB-KW"/>
</dbReference>
<dbReference type="Pfam" id="PF05163">
    <property type="entry name" value="DinB"/>
    <property type="match status" value="1"/>
</dbReference>
<feature type="binding site" evidence="3">
    <location>
        <position position="47"/>
    </location>
    <ligand>
        <name>a divalent metal cation</name>
        <dbReference type="ChEBI" id="CHEBI:60240"/>
    </ligand>
</feature>
<dbReference type="SUPFAM" id="SSF109854">
    <property type="entry name" value="DinB/YfiT-like putative metalloenzymes"/>
    <property type="match status" value="1"/>
</dbReference>
<dbReference type="AlphaFoldDB" id="A0A920CAG9"/>
<dbReference type="EMBL" id="BORQ01000001">
    <property type="protein sequence ID" value="GIO29442.1"/>
    <property type="molecule type" value="Genomic_DNA"/>
</dbReference>
<dbReference type="Gene3D" id="1.20.120.450">
    <property type="entry name" value="dinb family like domain"/>
    <property type="match status" value="1"/>
</dbReference>
<keyword evidence="2 3" id="KW-0479">Metal-binding</keyword>
<protein>
    <recommendedName>
        <fullName evidence="6">Damage-inducible protein DinB</fullName>
    </recommendedName>
</protein>
<reference evidence="4" key="1">
    <citation type="submission" date="2021-03" db="EMBL/GenBank/DDBJ databases">
        <title>Antimicrobial resistance genes in bacteria isolated from Japanese honey, and their potential for conferring macrolide and lincosamide resistance in the American foulbrood pathogen Paenibacillus larvae.</title>
        <authorList>
            <person name="Okamoto M."/>
            <person name="Kumagai M."/>
            <person name="Kanamori H."/>
            <person name="Takamatsu D."/>
        </authorList>
    </citation>
    <scope>NUCLEOTIDE SEQUENCE</scope>
    <source>
        <strain evidence="4">J2TS6</strain>
    </source>
</reference>
<dbReference type="InterPro" id="IPR007837">
    <property type="entry name" value="DinB"/>
</dbReference>
<dbReference type="Proteomes" id="UP000679779">
    <property type="component" value="Unassembled WGS sequence"/>
</dbReference>
<proteinExistence type="inferred from homology"/>
<feature type="binding site" evidence="3">
    <location>
        <position position="129"/>
    </location>
    <ligand>
        <name>a divalent metal cation</name>
        <dbReference type="ChEBI" id="CHEBI:60240"/>
    </ligand>
</feature>
<accession>A0A920CAG9</accession>
<evidence type="ECO:0000256" key="2">
    <source>
        <dbReference type="ARBA" id="ARBA00022723"/>
    </source>
</evidence>